<dbReference type="AlphaFoldDB" id="A0A9P8MSM4"/>
<dbReference type="GeneID" id="68357606"/>
<keyword evidence="7" id="KW-1185">Reference proteome</keyword>
<dbReference type="PANTHER" id="PTHR10953:SF29">
    <property type="entry name" value="NEDD8-ACTIVATING ENZYME E1 REGULATORY SUBUNIT"/>
    <property type="match status" value="1"/>
</dbReference>
<evidence type="ECO:0000256" key="1">
    <source>
        <dbReference type="ARBA" id="ARBA00005032"/>
    </source>
</evidence>
<dbReference type="RefSeq" id="XP_044717835.1">
    <property type="nucleotide sequence ID" value="XM_044866948.1"/>
</dbReference>
<evidence type="ECO:0000256" key="4">
    <source>
        <dbReference type="PIRNR" id="PIRNR039099"/>
    </source>
</evidence>
<comment type="function">
    <text evidence="4">Regulatory subunit of the dimeric UBA3-ULA1 E1 enzyme.</text>
</comment>
<dbReference type="PANTHER" id="PTHR10953">
    <property type="entry name" value="UBIQUITIN-ACTIVATING ENZYME E1"/>
    <property type="match status" value="1"/>
</dbReference>
<dbReference type="EMBL" id="JAIZPD010000010">
    <property type="protein sequence ID" value="KAH0960322.1"/>
    <property type="molecule type" value="Genomic_DNA"/>
</dbReference>
<evidence type="ECO:0000259" key="5">
    <source>
        <dbReference type="Pfam" id="PF00899"/>
    </source>
</evidence>
<dbReference type="SUPFAM" id="SSF69572">
    <property type="entry name" value="Activating enzymes of the ubiquitin-like proteins"/>
    <property type="match status" value="1"/>
</dbReference>
<accession>A0A9P8MSM4</accession>
<dbReference type="OrthoDB" id="1708823at2759"/>
<name>A0A9P8MSM4_9HYPO</name>
<dbReference type="PIRSF" id="PIRSF039099">
    <property type="entry name" value="APP-BP1"/>
    <property type="match status" value="1"/>
</dbReference>
<evidence type="ECO:0000256" key="2">
    <source>
        <dbReference type="ARBA" id="ARBA00006868"/>
    </source>
</evidence>
<dbReference type="InterPro" id="IPR045886">
    <property type="entry name" value="ThiF/MoeB/HesA"/>
</dbReference>
<evidence type="ECO:0000313" key="6">
    <source>
        <dbReference type="EMBL" id="KAH0960322.1"/>
    </source>
</evidence>
<evidence type="ECO:0000313" key="7">
    <source>
        <dbReference type="Proteomes" id="UP000824596"/>
    </source>
</evidence>
<comment type="pathway">
    <text evidence="1 4">Protein modification; protein neddylation.</text>
</comment>
<sequence>MADAVAQTPPALHAPSDKERKYDRQLRLWAASGQAALESANILLVNSGCGTVGVETLKNLVLPGIGRFTIADEAVVGDGDLGVNFFLDESCRGKSRARCCTRLLQELNPEVSGDWHPKSDSPMHLRGLLDSSDAFTIILYTLPLKMDQVDILTAYAREHHIPLIAVHSVGFYSYFSTRLPGTFPVVETHPEEAANADLRLLNPWPELAEFASDMTRDMDSLDDHDHGHLPLVVILLHYLSVWRKSHGNFNPTSYEDKVAFRGLIAEAMRRNNPEGGEENFDEAVAAVMKLVTSHPLPGSLRQVFDHRDQSEDQCQSTFWTIAQAVKQFYEKYQELPLAGALPDMKAKSDVYVKLQCLYKDKARRDALQVFATVRAMTGGDQVELTEVELFCKNARFIKLVNAVEGPSMEQVIESELANDEAAAIPGVEMPRSLMPLYMALTATSNVATATAEEIVASIAQRAPALAKNDRVAQVAEEVSRAAGGELHNISAMTGGMVAQEVIKVITRQYIPIENTCVLDGIESRCQVLRL</sequence>
<proteinExistence type="inferred from homology"/>
<protein>
    <recommendedName>
        <fullName evidence="4">NEDD8-activating enzyme E1 regulatory subunit</fullName>
    </recommendedName>
</protein>
<comment type="caution">
    <text evidence="6">The sequence shown here is derived from an EMBL/GenBank/DDBJ whole genome shotgun (WGS) entry which is preliminary data.</text>
</comment>
<feature type="domain" description="THIF-type NAD/FAD binding fold" evidence="5">
    <location>
        <begin position="22"/>
        <end position="515"/>
    </location>
</feature>
<dbReference type="GO" id="GO:0005737">
    <property type="term" value="C:cytoplasm"/>
    <property type="evidence" value="ECO:0007669"/>
    <property type="project" value="TreeGrafter"/>
</dbReference>
<comment type="similarity">
    <text evidence="2 4">Belongs to the ubiquitin-activating E1 family. ULA1 subfamily.</text>
</comment>
<dbReference type="Proteomes" id="UP000824596">
    <property type="component" value="Unassembled WGS sequence"/>
</dbReference>
<dbReference type="InterPro" id="IPR030667">
    <property type="entry name" value="APP-BP1"/>
</dbReference>
<dbReference type="Pfam" id="PF00899">
    <property type="entry name" value="ThiF"/>
    <property type="match status" value="1"/>
</dbReference>
<gene>
    <name evidence="6" type="ORF">HRG_08477</name>
</gene>
<dbReference type="InterPro" id="IPR035985">
    <property type="entry name" value="Ubiquitin-activating_enz"/>
</dbReference>
<evidence type="ECO:0000256" key="3">
    <source>
        <dbReference type="ARBA" id="ARBA00022786"/>
    </source>
</evidence>
<dbReference type="GO" id="GO:0019781">
    <property type="term" value="F:NEDD8 activating enzyme activity"/>
    <property type="evidence" value="ECO:0007669"/>
    <property type="project" value="UniProtKB-UniRule"/>
</dbReference>
<dbReference type="InterPro" id="IPR000594">
    <property type="entry name" value="ThiF_NAD_FAD-bd"/>
</dbReference>
<reference evidence="6" key="1">
    <citation type="submission" date="2021-09" db="EMBL/GenBank/DDBJ databases">
        <title>A high-quality genome of the endoparasitic fungus Hirsutella rhossiliensis with a comparison of Hirsutella genomes reveals transposable elements contributing to genome size variation.</title>
        <authorList>
            <person name="Lin R."/>
            <person name="Jiao Y."/>
            <person name="Sun X."/>
            <person name="Ling J."/>
            <person name="Xie B."/>
            <person name="Cheng X."/>
        </authorList>
    </citation>
    <scope>NUCLEOTIDE SEQUENCE</scope>
    <source>
        <strain evidence="6">HR02</strain>
    </source>
</reference>
<keyword evidence="3 4" id="KW-0833">Ubl conjugation pathway</keyword>
<dbReference type="GO" id="GO:0045116">
    <property type="term" value="P:protein neddylation"/>
    <property type="evidence" value="ECO:0007669"/>
    <property type="project" value="UniProtKB-UniRule"/>
</dbReference>
<dbReference type="Gene3D" id="3.40.50.720">
    <property type="entry name" value="NAD(P)-binding Rossmann-like Domain"/>
    <property type="match status" value="2"/>
</dbReference>
<organism evidence="6 7">
    <name type="scientific">Hirsutella rhossiliensis</name>
    <dbReference type="NCBI Taxonomy" id="111463"/>
    <lineage>
        <taxon>Eukaryota</taxon>
        <taxon>Fungi</taxon>
        <taxon>Dikarya</taxon>
        <taxon>Ascomycota</taxon>
        <taxon>Pezizomycotina</taxon>
        <taxon>Sordariomycetes</taxon>
        <taxon>Hypocreomycetidae</taxon>
        <taxon>Hypocreales</taxon>
        <taxon>Ophiocordycipitaceae</taxon>
        <taxon>Hirsutella</taxon>
    </lineage>
</organism>